<dbReference type="GO" id="GO:0000398">
    <property type="term" value="P:mRNA splicing, via spliceosome"/>
    <property type="evidence" value="ECO:0007669"/>
    <property type="project" value="InterPro"/>
</dbReference>
<proteinExistence type="predicted"/>
<dbReference type="PANTHER" id="PTHR36054">
    <property type="entry name" value="PROTEIN SICKLE"/>
    <property type="match status" value="1"/>
</dbReference>
<evidence type="ECO:0000313" key="2">
    <source>
        <dbReference type="EMBL" id="MBA4676014.1"/>
    </source>
</evidence>
<dbReference type="PANTHER" id="PTHR36054:SF2">
    <property type="entry name" value="PROTEIN SICKLE"/>
    <property type="match status" value="1"/>
</dbReference>
<dbReference type="EMBL" id="GISG01269582">
    <property type="protein sequence ID" value="MBA4676014.1"/>
    <property type="molecule type" value="Transcribed_RNA"/>
</dbReference>
<sequence>MEESEKRRERLRAMRTEAQAEVQVGSNTCSPSQQSLSNPLLERPEDESRAAAPRFGFYTDPMAAFSTDKRRTGHQSRPHFPPSPSAGPKNAEMPFSGVDQFQHSYSPYPNMQQPGDPYFNPGASTSPMGIRSPYPVHQGSPSFGSAPGRGQWFGNSPSRGSGSGGGPYPVHQGSPNFRTPPHGRGHWSNNSPGPGLGRGGSPSPDMGRGRGWWDSSRMSPGPRYSGGRGRGSRFDGRAHSFYDKSMLEDPWESLTPVLWQGVSASRSILDNRAFFQKTPSAKKPRVSGTVDTSSSKQSLAEFLAASFEEAVGDATAE</sequence>
<feature type="region of interest" description="Disordered" evidence="1">
    <location>
        <begin position="17"/>
        <end position="237"/>
    </location>
</feature>
<evidence type="ECO:0000256" key="1">
    <source>
        <dbReference type="SAM" id="MobiDB-lite"/>
    </source>
</evidence>
<name>A0A7C9AU09_OPUST</name>
<dbReference type="AlphaFoldDB" id="A0A7C9AU09"/>
<accession>A0A7C9AU09</accession>
<reference evidence="2" key="1">
    <citation type="journal article" date="2013" name="J. Plant Res.">
        <title>Effect of fungi and light on seed germination of three Opuntia species from semiarid lands of central Mexico.</title>
        <authorList>
            <person name="Delgado-Sanchez P."/>
            <person name="Jimenez-Bremont J.F."/>
            <person name="Guerrero-Gonzalez Mde L."/>
            <person name="Flores J."/>
        </authorList>
    </citation>
    <scope>NUCLEOTIDE SEQUENCE</scope>
    <source>
        <tissue evidence="2">Cladode</tissue>
    </source>
</reference>
<reference evidence="2" key="2">
    <citation type="submission" date="2020-07" db="EMBL/GenBank/DDBJ databases">
        <authorList>
            <person name="Vera ALvarez R."/>
            <person name="Arias-Moreno D.M."/>
            <person name="Jimenez-Jacinto V."/>
            <person name="Jimenez-Bremont J.F."/>
            <person name="Swaminathan K."/>
            <person name="Moose S.P."/>
            <person name="Guerrero-Gonzalez M.L."/>
            <person name="Marino-Ramirez L."/>
            <person name="Landsman D."/>
            <person name="Rodriguez-Kessler M."/>
            <person name="Delgado-Sanchez P."/>
        </authorList>
    </citation>
    <scope>NUCLEOTIDE SEQUENCE</scope>
    <source>
        <tissue evidence="2">Cladode</tissue>
    </source>
</reference>
<dbReference type="InterPro" id="IPR039292">
    <property type="entry name" value="SICKLE"/>
</dbReference>
<feature type="compositionally biased region" description="Polar residues" evidence="1">
    <location>
        <begin position="99"/>
        <end position="113"/>
    </location>
</feature>
<dbReference type="Pfam" id="PF15502">
    <property type="entry name" value="MPLKIP"/>
    <property type="match status" value="1"/>
</dbReference>
<protein>
    <submittedName>
        <fullName evidence="2">Uncharacterized protein</fullName>
    </submittedName>
</protein>
<dbReference type="InterPro" id="IPR028265">
    <property type="entry name" value="TTDN1/SICKLE"/>
</dbReference>
<dbReference type="GO" id="GO:0035196">
    <property type="term" value="P:miRNA processing"/>
    <property type="evidence" value="ECO:0007669"/>
    <property type="project" value="InterPro"/>
</dbReference>
<organism evidence="2">
    <name type="scientific">Opuntia streptacantha</name>
    <name type="common">Prickly pear cactus</name>
    <name type="synonym">Opuntia cardona</name>
    <dbReference type="NCBI Taxonomy" id="393608"/>
    <lineage>
        <taxon>Eukaryota</taxon>
        <taxon>Viridiplantae</taxon>
        <taxon>Streptophyta</taxon>
        <taxon>Embryophyta</taxon>
        <taxon>Tracheophyta</taxon>
        <taxon>Spermatophyta</taxon>
        <taxon>Magnoliopsida</taxon>
        <taxon>eudicotyledons</taxon>
        <taxon>Gunneridae</taxon>
        <taxon>Pentapetalae</taxon>
        <taxon>Caryophyllales</taxon>
        <taxon>Cactineae</taxon>
        <taxon>Cactaceae</taxon>
        <taxon>Opuntioideae</taxon>
        <taxon>Opuntia</taxon>
    </lineage>
</organism>
<feature type="compositionally biased region" description="Low complexity" evidence="1">
    <location>
        <begin position="30"/>
        <end position="41"/>
    </location>
</feature>